<protein>
    <submittedName>
        <fullName evidence="1">Uncharacterized protein</fullName>
    </submittedName>
</protein>
<accession>A0A0A8YR20</accession>
<evidence type="ECO:0000313" key="1">
    <source>
        <dbReference type="EMBL" id="JAD29329.1"/>
    </source>
</evidence>
<sequence length="9" mass="987">MDSSQTTAF</sequence>
<reference evidence="1" key="2">
    <citation type="journal article" date="2015" name="Data Brief">
        <title>Shoot transcriptome of the giant reed, Arundo donax.</title>
        <authorList>
            <person name="Barrero R.A."/>
            <person name="Guerrero F.D."/>
            <person name="Moolhuijzen P."/>
            <person name="Goolsby J.A."/>
            <person name="Tidwell J."/>
            <person name="Bellgard S.E."/>
            <person name="Bellgard M.I."/>
        </authorList>
    </citation>
    <scope>NUCLEOTIDE SEQUENCE</scope>
    <source>
        <tissue evidence="1">Shoot tissue taken approximately 20 cm above the soil surface</tissue>
    </source>
</reference>
<reference evidence="1" key="1">
    <citation type="submission" date="2014-09" db="EMBL/GenBank/DDBJ databases">
        <authorList>
            <person name="Magalhaes I.L.F."/>
            <person name="Oliveira U."/>
            <person name="Santos F.R."/>
            <person name="Vidigal T.H.D.A."/>
            <person name="Brescovit A.D."/>
            <person name="Santos A.J."/>
        </authorList>
    </citation>
    <scope>NUCLEOTIDE SEQUENCE</scope>
    <source>
        <tissue evidence="1">Shoot tissue taken approximately 20 cm above the soil surface</tissue>
    </source>
</reference>
<dbReference type="EMBL" id="GBRH01268566">
    <property type="protein sequence ID" value="JAD29329.1"/>
    <property type="molecule type" value="Transcribed_RNA"/>
</dbReference>
<organism evidence="1">
    <name type="scientific">Arundo donax</name>
    <name type="common">Giant reed</name>
    <name type="synonym">Donax arundinaceus</name>
    <dbReference type="NCBI Taxonomy" id="35708"/>
    <lineage>
        <taxon>Eukaryota</taxon>
        <taxon>Viridiplantae</taxon>
        <taxon>Streptophyta</taxon>
        <taxon>Embryophyta</taxon>
        <taxon>Tracheophyta</taxon>
        <taxon>Spermatophyta</taxon>
        <taxon>Magnoliopsida</taxon>
        <taxon>Liliopsida</taxon>
        <taxon>Poales</taxon>
        <taxon>Poaceae</taxon>
        <taxon>PACMAD clade</taxon>
        <taxon>Arundinoideae</taxon>
        <taxon>Arundineae</taxon>
        <taxon>Arundo</taxon>
    </lineage>
</organism>
<name>A0A0A8YR20_ARUDO</name>
<proteinExistence type="predicted"/>